<organism evidence="2 3">
    <name type="scientific">Linnemannia exigua</name>
    <dbReference type="NCBI Taxonomy" id="604196"/>
    <lineage>
        <taxon>Eukaryota</taxon>
        <taxon>Fungi</taxon>
        <taxon>Fungi incertae sedis</taxon>
        <taxon>Mucoromycota</taxon>
        <taxon>Mortierellomycotina</taxon>
        <taxon>Mortierellomycetes</taxon>
        <taxon>Mortierellales</taxon>
        <taxon>Mortierellaceae</taxon>
        <taxon>Linnemannia</taxon>
    </lineage>
</organism>
<name>A0AAD4H7R2_9FUNG</name>
<dbReference type="AlphaFoldDB" id="A0AAD4H7R2"/>
<keyword evidence="3" id="KW-1185">Reference proteome</keyword>
<dbReference type="InterPro" id="IPR022185">
    <property type="entry name" value="DUF3712"/>
</dbReference>
<gene>
    <name evidence="2" type="ORF">BGZ95_007658</name>
</gene>
<evidence type="ECO:0000313" key="2">
    <source>
        <dbReference type="EMBL" id="KAG0276353.1"/>
    </source>
</evidence>
<feature type="compositionally biased region" description="Pro residues" evidence="1">
    <location>
        <begin position="439"/>
        <end position="459"/>
    </location>
</feature>
<feature type="compositionally biased region" description="Low complexity" evidence="1">
    <location>
        <begin position="460"/>
        <end position="471"/>
    </location>
</feature>
<reference evidence="2" key="1">
    <citation type="journal article" date="2020" name="Fungal Divers.">
        <title>Resolving the Mortierellaceae phylogeny through synthesis of multi-gene phylogenetics and phylogenomics.</title>
        <authorList>
            <person name="Vandepol N."/>
            <person name="Liber J."/>
            <person name="Desiro A."/>
            <person name="Na H."/>
            <person name="Kennedy M."/>
            <person name="Barry K."/>
            <person name="Grigoriev I.V."/>
            <person name="Miller A.N."/>
            <person name="O'Donnell K."/>
            <person name="Stajich J.E."/>
            <person name="Bonito G."/>
        </authorList>
    </citation>
    <scope>NUCLEOTIDE SEQUENCE</scope>
    <source>
        <strain evidence="2">NRRL 28262</strain>
    </source>
</reference>
<evidence type="ECO:0000313" key="3">
    <source>
        <dbReference type="Proteomes" id="UP001194580"/>
    </source>
</evidence>
<dbReference type="Pfam" id="PF12505">
    <property type="entry name" value="DUF3712"/>
    <property type="match status" value="1"/>
</dbReference>
<proteinExistence type="predicted"/>
<accession>A0AAD4H7R2</accession>
<dbReference type="Proteomes" id="UP001194580">
    <property type="component" value="Unassembled WGS sequence"/>
</dbReference>
<protein>
    <submittedName>
        <fullName evidence="2">Uncharacterized protein</fullName>
    </submittedName>
</protein>
<dbReference type="EMBL" id="JAAAIL010000380">
    <property type="protein sequence ID" value="KAG0276353.1"/>
    <property type="molecule type" value="Genomic_DNA"/>
</dbReference>
<comment type="caution">
    <text evidence="2">The sequence shown here is derived from an EMBL/GenBank/DDBJ whole genome shotgun (WGS) entry which is preliminary data.</text>
</comment>
<evidence type="ECO:0000256" key="1">
    <source>
        <dbReference type="SAM" id="MobiDB-lite"/>
    </source>
</evidence>
<sequence>QLAQNVQILDKAGQLVGTLNTPYADVTLDGVKVSTNTPQAPLTVAAGSHDIYTSFVSDLNMQASYELGLRGTADSILSLGPFGDVEIKGIPLDIKTSMAGLQGLKNIKYMALIDFQQSPPYTMVTTSVNIYNPSQLTLNIGDMSMNAGQDGFTPEVQVGVTLLKNLRLVPGDNKIVSLLTTSTQTAAGNKFAIDIMTKDVTLNMWATGNSTSNPALNAGLSTLRTGLLLPAGMWTDTPYAYGNMWSLKVLPSTVNDGLVEVTGTFNNPYMIDMKVEGVARANEGEAVQYPSYMGIYKTRGYLNFLFPDDFSYSVQSGQSVSVTFKAPLRIDGVTQSRVSAYVDELVAATAKGSSPFEIWLYPRVRLGAYPNHMFPIWSPGAFYPGKMTVTTGPDFPSIRDWFIKNALPDAPVVVPATPPPLSSPVASITPPSPTAEVPRPSPPPSPVSPSPINPSPANPSPVASPTVSPVA</sequence>
<feature type="non-terminal residue" evidence="2">
    <location>
        <position position="1"/>
    </location>
</feature>
<feature type="region of interest" description="Disordered" evidence="1">
    <location>
        <begin position="420"/>
        <end position="471"/>
    </location>
</feature>